<evidence type="ECO:0000313" key="1">
    <source>
        <dbReference type="EMBL" id="KIM86870.1"/>
    </source>
</evidence>
<proteinExistence type="predicted"/>
<dbReference type="AlphaFoldDB" id="A0A0C3FS48"/>
<reference evidence="2" key="2">
    <citation type="submission" date="2015-01" db="EMBL/GenBank/DDBJ databases">
        <title>Evolutionary Origins and Diversification of the Mycorrhizal Mutualists.</title>
        <authorList>
            <consortium name="DOE Joint Genome Institute"/>
            <consortium name="Mycorrhizal Genomics Consortium"/>
            <person name="Kohler A."/>
            <person name="Kuo A."/>
            <person name="Nagy L.G."/>
            <person name="Floudas D."/>
            <person name="Copeland A."/>
            <person name="Barry K.W."/>
            <person name="Cichocki N."/>
            <person name="Veneault-Fourrey C."/>
            <person name="LaButti K."/>
            <person name="Lindquist E.A."/>
            <person name="Lipzen A."/>
            <person name="Lundell T."/>
            <person name="Morin E."/>
            <person name="Murat C."/>
            <person name="Riley R."/>
            <person name="Ohm R."/>
            <person name="Sun H."/>
            <person name="Tunlid A."/>
            <person name="Henrissat B."/>
            <person name="Grigoriev I.V."/>
            <person name="Hibbett D.S."/>
            <person name="Martin F."/>
        </authorList>
    </citation>
    <scope>NUCLEOTIDE SEQUENCE [LARGE SCALE GENOMIC DNA]</scope>
    <source>
        <strain evidence="2">F 1598</strain>
    </source>
</reference>
<reference evidence="1 2" key="1">
    <citation type="submission" date="2014-04" db="EMBL/GenBank/DDBJ databases">
        <authorList>
            <consortium name="DOE Joint Genome Institute"/>
            <person name="Kuo A."/>
            <person name="Tarkka M."/>
            <person name="Buscot F."/>
            <person name="Kohler A."/>
            <person name="Nagy L.G."/>
            <person name="Floudas D."/>
            <person name="Copeland A."/>
            <person name="Barry K.W."/>
            <person name="Cichocki N."/>
            <person name="Veneault-Fourrey C."/>
            <person name="LaButti K."/>
            <person name="Lindquist E.A."/>
            <person name="Lipzen A."/>
            <person name="Lundell T."/>
            <person name="Morin E."/>
            <person name="Murat C."/>
            <person name="Sun H."/>
            <person name="Tunlid A."/>
            <person name="Henrissat B."/>
            <person name="Grigoriev I.V."/>
            <person name="Hibbett D.S."/>
            <person name="Martin F."/>
            <person name="Nordberg H.P."/>
            <person name="Cantor M.N."/>
            <person name="Hua S.X."/>
        </authorList>
    </citation>
    <scope>NUCLEOTIDE SEQUENCE [LARGE SCALE GENOMIC DNA]</scope>
    <source>
        <strain evidence="1 2">F 1598</strain>
    </source>
</reference>
<dbReference type="EMBL" id="KN832980">
    <property type="protein sequence ID" value="KIM86870.1"/>
    <property type="molecule type" value="Genomic_DNA"/>
</dbReference>
<accession>A0A0C3FS48</accession>
<organism evidence="1 2">
    <name type="scientific">Piloderma croceum (strain F 1598)</name>
    <dbReference type="NCBI Taxonomy" id="765440"/>
    <lineage>
        <taxon>Eukaryota</taxon>
        <taxon>Fungi</taxon>
        <taxon>Dikarya</taxon>
        <taxon>Basidiomycota</taxon>
        <taxon>Agaricomycotina</taxon>
        <taxon>Agaricomycetes</taxon>
        <taxon>Agaricomycetidae</taxon>
        <taxon>Atheliales</taxon>
        <taxon>Atheliaceae</taxon>
        <taxon>Piloderma</taxon>
    </lineage>
</organism>
<dbReference type="InParanoid" id="A0A0C3FS48"/>
<sequence>FFTMSEAENEVYVRRLLLKGHGYPVYGPKPDNCLPQAYQDRGTSIGDLVIITNDGTIDFLFSICLPSDHPINANRTPECFEMVELDTSKDLSLMEDWHGIDSSIASSSVQKKSLAAHAAVAAPSEFAILHLQDGADRQNLRHLKKFRDQAQRHAKDWYVPYRHANATMGREISYDSLYLVTGCDKSESWGIASYSDTSGDSEVSLNWTA</sequence>
<dbReference type="Proteomes" id="UP000054166">
    <property type="component" value="Unassembled WGS sequence"/>
</dbReference>
<dbReference type="HOGENOM" id="CLU_021108_5_1_1"/>
<dbReference type="OrthoDB" id="3070764at2759"/>
<dbReference type="STRING" id="765440.A0A0C3FS48"/>
<evidence type="ECO:0000313" key="2">
    <source>
        <dbReference type="Proteomes" id="UP000054166"/>
    </source>
</evidence>
<gene>
    <name evidence="1" type="ORF">PILCRDRAFT_29288</name>
</gene>
<protein>
    <submittedName>
        <fullName evidence="1">Uncharacterized protein</fullName>
    </submittedName>
</protein>
<feature type="non-terminal residue" evidence="1">
    <location>
        <position position="209"/>
    </location>
</feature>
<feature type="non-terminal residue" evidence="1">
    <location>
        <position position="1"/>
    </location>
</feature>
<keyword evidence="2" id="KW-1185">Reference proteome</keyword>
<name>A0A0C3FS48_PILCF</name>